<dbReference type="AlphaFoldDB" id="A0AA48KFF9"/>
<dbReference type="Proteomes" id="UP001228113">
    <property type="component" value="Chromosome"/>
</dbReference>
<dbReference type="KEGG" id="msea:METESE_13760"/>
<dbReference type="EMBL" id="AP027081">
    <property type="protein sequence ID" value="BDU76418.1"/>
    <property type="molecule type" value="Genomic_DNA"/>
</dbReference>
<protein>
    <submittedName>
        <fullName evidence="1">Uncharacterized protein</fullName>
    </submittedName>
</protein>
<sequence>MVGNRNPFDGWVHADVTEADIYFWREHPCNPDGELRILLFREPDRVVGMSPYPEEIAKSNRLIDSFGQRTCLLLDRESLSEPMEHRIRPIIMFDSNAIDFMIHPSRAENEEKAGAGSNWDLENAIVASGYGLNIDFYVYEVFMTNGISKEVLERLVDPIEQLFKLQNCQQEPWIRERKRVVDLNSAKQVFEEAGVKDFRGLAKVHIDMLLARWKNGMAVTFKHWESASYVMLLKAVQLGADSAKETVEKMELLWEFELEVLGVSFMREKIFAALYMEGRSQPARDFIFKNIRQSGLRRKLRGSARDLLLPRFAERSLVAHLGQGEFLIPHLLTFDRPLLGLSNPIQLHHLYCRNGDRAWTVVYDFEHLRTELLKAVSAEVLETLLSNPGRACPEKKGLSGMEWDSLVENLESQVSRLLRVAV</sequence>
<name>A0AA48KFF9_9BACT</name>
<keyword evidence="2" id="KW-1185">Reference proteome</keyword>
<proteinExistence type="predicted"/>
<accession>A0AA48KFF9</accession>
<evidence type="ECO:0000313" key="1">
    <source>
        <dbReference type="EMBL" id="BDU76418.1"/>
    </source>
</evidence>
<gene>
    <name evidence="1" type="ORF">METESE_13760</name>
</gene>
<reference evidence="1" key="1">
    <citation type="journal article" date="2023" name="Int. J. Syst. Evol. Microbiol.">
        <title>Mesoterricola silvestris gen. nov., sp. nov., Mesoterricola sediminis sp. nov., Geothrix oryzae sp. nov., Geothrix edaphica sp. nov., Geothrix rubra sp. nov., and Geothrix limicola sp. nov., six novel members of Acidobacteriota isolated from soils.</title>
        <authorList>
            <person name="Itoh H."/>
            <person name="Sugisawa Y."/>
            <person name="Mise K."/>
            <person name="Xu Z."/>
            <person name="Kuniyasu M."/>
            <person name="Ushijima N."/>
            <person name="Kawano K."/>
            <person name="Kobayashi E."/>
            <person name="Shiratori Y."/>
            <person name="Masuda Y."/>
            <person name="Senoo K."/>
        </authorList>
    </citation>
    <scope>NUCLEOTIDE SEQUENCE</scope>
    <source>
        <strain evidence="1">W786</strain>
    </source>
</reference>
<organism evidence="1 2">
    <name type="scientific">Mesoterricola sediminis</name>
    <dbReference type="NCBI Taxonomy" id="2927980"/>
    <lineage>
        <taxon>Bacteria</taxon>
        <taxon>Pseudomonadati</taxon>
        <taxon>Acidobacteriota</taxon>
        <taxon>Holophagae</taxon>
        <taxon>Holophagales</taxon>
        <taxon>Holophagaceae</taxon>
        <taxon>Mesoterricola</taxon>
    </lineage>
</organism>
<evidence type="ECO:0000313" key="2">
    <source>
        <dbReference type="Proteomes" id="UP001228113"/>
    </source>
</evidence>